<keyword evidence="3" id="KW-1185">Reference proteome</keyword>
<dbReference type="InterPro" id="IPR000535">
    <property type="entry name" value="MSP_dom"/>
</dbReference>
<evidence type="ECO:0000259" key="1">
    <source>
        <dbReference type="PROSITE" id="PS50202"/>
    </source>
</evidence>
<name>A0A8T1V722_9STRA</name>
<dbReference type="Proteomes" id="UP000694044">
    <property type="component" value="Unassembled WGS sequence"/>
</dbReference>
<comment type="caution">
    <text evidence="2">The sequence shown here is derived from an EMBL/GenBank/DDBJ whole genome shotgun (WGS) entry which is preliminary data.</text>
</comment>
<gene>
    <name evidence="2" type="ORF">PHYPSEUDO_012758</name>
</gene>
<feature type="domain" description="MSP" evidence="1">
    <location>
        <begin position="1"/>
        <end position="122"/>
    </location>
</feature>
<reference evidence="2" key="1">
    <citation type="submission" date="2021-02" db="EMBL/GenBank/DDBJ databases">
        <authorList>
            <person name="Palmer J.M."/>
        </authorList>
    </citation>
    <scope>NUCLEOTIDE SEQUENCE</scope>
    <source>
        <strain evidence="2">SCRP734</strain>
    </source>
</reference>
<protein>
    <recommendedName>
        <fullName evidence="1">MSP domain-containing protein</fullName>
    </recommendedName>
</protein>
<dbReference type="OrthoDB" id="108265at2759"/>
<sequence length="208" mass="23217">MELAYAGRARGEPLELSERRQGSLVLRNVTQPSAATLFKVQCTAPRALRVRPALGLLAAAGDAVSIHVQLNPQQESAPATCRLLVVGRRHASPPAADPDRLKSWWTAAEATAEMLVLSETVNIRIRDASASDDEPVTPPLTTTQLAELVLLLMKTQSRRKQNELTTEEQEHVRAARALYASEWPCWEEYATRMRNLLRERNKRKTQTT</sequence>
<dbReference type="EMBL" id="JAGDFM010000623">
    <property type="protein sequence ID" value="KAG7376785.1"/>
    <property type="molecule type" value="Genomic_DNA"/>
</dbReference>
<accession>A0A8T1V722</accession>
<dbReference type="Pfam" id="PF00635">
    <property type="entry name" value="Motile_Sperm"/>
    <property type="match status" value="1"/>
</dbReference>
<proteinExistence type="predicted"/>
<dbReference type="PROSITE" id="PS50202">
    <property type="entry name" value="MSP"/>
    <property type="match status" value="1"/>
</dbReference>
<organism evidence="2 3">
    <name type="scientific">Phytophthora pseudosyringae</name>
    <dbReference type="NCBI Taxonomy" id="221518"/>
    <lineage>
        <taxon>Eukaryota</taxon>
        <taxon>Sar</taxon>
        <taxon>Stramenopiles</taxon>
        <taxon>Oomycota</taxon>
        <taxon>Peronosporomycetes</taxon>
        <taxon>Peronosporales</taxon>
        <taxon>Peronosporaceae</taxon>
        <taxon>Phytophthora</taxon>
    </lineage>
</organism>
<evidence type="ECO:0000313" key="2">
    <source>
        <dbReference type="EMBL" id="KAG7376785.1"/>
    </source>
</evidence>
<evidence type="ECO:0000313" key="3">
    <source>
        <dbReference type="Proteomes" id="UP000694044"/>
    </source>
</evidence>
<dbReference type="AlphaFoldDB" id="A0A8T1V722"/>